<reference evidence="3" key="1">
    <citation type="submission" date="2020-12" db="UniProtKB">
        <authorList>
            <consortium name="WormBaseParasite"/>
        </authorList>
    </citation>
    <scope>IDENTIFICATION</scope>
    <source>
        <strain evidence="3">MHco3</strain>
    </source>
</reference>
<evidence type="ECO:0000313" key="2">
    <source>
        <dbReference type="Proteomes" id="UP000025227"/>
    </source>
</evidence>
<accession>A0A7I4Z2E7</accession>
<feature type="region of interest" description="Disordered" evidence="1">
    <location>
        <begin position="57"/>
        <end position="79"/>
    </location>
</feature>
<dbReference type="WBParaSite" id="HCON_00178240-00001">
    <property type="protein sequence ID" value="HCON_00178240-00001"/>
    <property type="gene ID" value="HCON_00178240"/>
</dbReference>
<protein>
    <submittedName>
        <fullName evidence="3">Uncharacterized protein</fullName>
    </submittedName>
</protein>
<proteinExistence type="predicted"/>
<dbReference type="AlphaFoldDB" id="A0A7I4Z2E7"/>
<sequence>MALAQFFTTFDKRRTVVLEAISDKIGTVLALIASLNEQSTANTTIENAQLRKNAWKNAEKNSTGQSTCMDGDPIRTEKC</sequence>
<keyword evidence="2" id="KW-1185">Reference proteome</keyword>
<evidence type="ECO:0000313" key="3">
    <source>
        <dbReference type="WBParaSite" id="HCON_00178240-00001"/>
    </source>
</evidence>
<name>A0A7I4Z2E7_HAECO</name>
<organism evidence="2 3">
    <name type="scientific">Haemonchus contortus</name>
    <name type="common">Barber pole worm</name>
    <dbReference type="NCBI Taxonomy" id="6289"/>
    <lineage>
        <taxon>Eukaryota</taxon>
        <taxon>Metazoa</taxon>
        <taxon>Ecdysozoa</taxon>
        <taxon>Nematoda</taxon>
        <taxon>Chromadorea</taxon>
        <taxon>Rhabditida</taxon>
        <taxon>Rhabditina</taxon>
        <taxon>Rhabditomorpha</taxon>
        <taxon>Strongyloidea</taxon>
        <taxon>Trichostrongylidae</taxon>
        <taxon>Haemonchus</taxon>
    </lineage>
</organism>
<evidence type="ECO:0000256" key="1">
    <source>
        <dbReference type="SAM" id="MobiDB-lite"/>
    </source>
</evidence>
<dbReference type="Proteomes" id="UP000025227">
    <property type="component" value="Unplaced"/>
</dbReference>